<evidence type="ECO:0000313" key="8">
    <source>
        <dbReference type="Proteomes" id="UP001328107"/>
    </source>
</evidence>
<evidence type="ECO:0000256" key="3">
    <source>
        <dbReference type="ARBA" id="ARBA00022692"/>
    </source>
</evidence>
<feature type="transmembrane region" description="Helical" evidence="6">
    <location>
        <begin position="91"/>
        <end position="111"/>
    </location>
</feature>
<feature type="transmembrane region" description="Helical" evidence="6">
    <location>
        <begin position="167"/>
        <end position="186"/>
    </location>
</feature>
<keyword evidence="5 6" id="KW-0472">Membrane</keyword>
<comment type="similarity">
    <text evidence="2">Belongs to the nematode receptor-like protein srd family.</text>
</comment>
<comment type="subcellular location">
    <subcellularLocation>
        <location evidence="1">Membrane</location>
        <topology evidence="1">Multi-pass membrane protein</topology>
    </subcellularLocation>
</comment>
<comment type="caution">
    <text evidence="7">The sequence shown here is derived from an EMBL/GenBank/DDBJ whole genome shotgun (WGS) entry which is preliminary data.</text>
</comment>
<evidence type="ECO:0000256" key="1">
    <source>
        <dbReference type="ARBA" id="ARBA00004141"/>
    </source>
</evidence>
<feature type="non-terminal residue" evidence="7">
    <location>
        <position position="210"/>
    </location>
</feature>
<name>A0AAN5DFY9_9BILA</name>
<keyword evidence="8" id="KW-1185">Reference proteome</keyword>
<evidence type="ECO:0008006" key="9">
    <source>
        <dbReference type="Google" id="ProtNLM"/>
    </source>
</evidence>
<dbReference type="GO" id="GO:0016020">
    <property type="term" value="C:membrane"/>
    <property type="evidence" value="ECO:0007669"/>
    <property type="project" value="UniProtKB-SubCell"/>
</dbReference>
<dbReference type="EMBL" id="BTRK01000006">
    <property type="protein sequence ID" value="GMR61817.1"/>
    <property type="molecule type" value="Genomic_DNA"/>
</dbReference>
<feature type="transmembrane region" description="Helical" evidence="6">
    <location>
        <begin position="38"/>
        <end position="60"/>
    </location>
</feature>
<dbReference type="Pfam" id="PF10317">
    <property type="entry name" value="7TM_GPCR_Srd"/>
    <property type="match status" value="1"/>
</dbReference>
<evidence type="ECO:0000256" key="2">
    <source>
        <dbReference type="ARBA" id="ARBA00009166"/>
    </source>
</evidence>
<keyword evidence="3 6" id="KW-0812">Transmembrane</keyword>
<reference evidence="8" key="1">
    <citation type="submission" date="2022-10" db="EMBL/GenBank/DDBJ databases">
        <title>Genome assembly of Pristionchus species.</title>
        <authorList>
            <person name="Yoshida K."/>
            <person name="Sommer R.J."/>
        </authorList>
    </citation>
    <scope>NUCLEOTIDE SEQUENCE [LARGE SCALE GENOMIC DNA]</scope>
    <source>
        <strain evidence="8">RS5460</strain>
    </source>
</reference>
<dbReference type="PANTHER" id="PTHR22945:SF40">
    <property type="entry name" value="SERPENTINE RECEPTOR, CLASS D (DELTA)-RELATED"/>
    <property type="match status" value="1"/>
</dbReference>
<organism evidence="7 8">
    <name type="scientific">Pristionchus mayeri</name>
    <dbReference type="NCBI Taxonomy" id="1317129"/>
    <lineage>
        <taxon>Eukaryota</taxon>
        <taxon>Metazoa</taxon>
        <taxon>Ecdysozoa</taxon>
        <taxon>Nematoda</taxon>
        <taxon>Chromadorea</taxon>
        <taxon>Rhabditida</taxon>
        <taxon>Rhabditina</taxon>
        <taxon>Diplogasteromorpha</taxon>
        <taxon>Diplogasteroidea</taxon>
        <taxon>Neodiplogasteridae</taxon>
        <taxon>Pristionchus</taxon>
    </lineage>
</organism>
<dbReference type="InterPro" id="IPR019421">
    <property type="entry name" value="7TM_GPCR_serpentine_rcpt_Srd"/>
</dbReference>
<feature type="non-terminal residue" evidence="7">
    <location>
        <position position="1"/>
    </location>
</feature>
<dbReference type="PANTHER" id="PTHR22945">
    <property type="entry name" value="SERPENTINE RECEPTOR, CLASS D DELTA"/>
    <property type="match status" value="1"/>
</dbReference>
<keyword evidence="4 6" id="KW-1133">Transmembrane helix</keyword>
<feature type="transmembrane region" description="Helical" evidence="6">
    <location>
        <begin position="143"/>
        <end position="161"/>
    </location>
</feature>
<accession>A0AAN5DFY9</accession>
<dbReference type="SUPFAM" id="SSF81321">
    <property type="entry name" value="Family A G protein-coupled receptor-like"/>
    <property type="match status" value="1"/>
</dbReference>
<gene>
    <name evidence="7" type="ORF">PMAYCL1PPCAC_32012</name>
</gene>
<dbReference type="InterPro" id="IPR050920">
    <property type="entry name" value="Nematode_rcpt-like_delta"/>
</dbReference>
<dbReference type="Proteomes" id="UP001328107">
    <property type="component" value="Unassembled WGS sequence"/>
</dbReference>
<evidence type="ECO:0000256" key="4">
    <source>
        <dbReference type="ARBA" id="ARBA00022989"/>
    </source>
</evidence>
<proteinExistence type="inferred from homology"/>
<evidence type="ECO:0000313" key="7">
    <source>
        <dbReference type="EMBL" id="GMR61817.1"/>
    </source>
</evidence>
<protein>
    <recommendedName>
        <fullName evidence="9">G protein-coupled receptor</fullName>
    </recommendedName>
</protein>
<sequence length="210" mass="23855">LAGHVCFVGLSVLLLLSSFVYRLHELNMALEPNHKRRTWWIVFQCAILLLTLLNTITFYLGGTYDLLNYHFGYTFSVVDLTGGLTDNLLPRLSILTLLLICFTGFLSIFLIRRKLFKAIGKLQKSGDRHAHQMIYQSLTAQSLLPLGYMIATAIWLLYAAGFAHSPILHKLTLVLVAIFPLFSPVINMTFVPPYRKSLFCIVNFSNFRPV</sequence>
<evidence type="ECO:0000256" key="6">
    <source>
        <dbReference type="SAM" id="Phobius"/>
    </source>
</evidence>
<dbReference type="AlphaFoldDB" id="A0AAN5DFY9"/>
<evidence type="ECO:0000256" key="5">
    <source>
        <dbReference type="ARBA" id="ARBA00023136"/>
    </source>
</evidence>